<gene>
    <name evidence="1" type="ORF">HMPREF9194_02022</name>
</gene>
<comment type="caution">
    <text evidence="1">The sequence shown here is derived from an EMBL/GenBank/DDBJ whole genome shotgun (WGS) entry which is preliminary data.</text>
</comment>
<dbReference type="HOGENOM" id="CLU_1854340_0_0_12"/>
<sequence length="136" mass="15515">MDDIQKLHADIKRRIKHERGAGTAYDGKRAAKSVADYFASLYTDMGTLSAQIADYWLRTRIENSEHPESEPSERHIAWLLTAAEILDGTYADGTEDGVFSERDWRELCDMVNYEAEELPMDRLSALMSIFVAKKIL</sequence>
<dbReference type="EMBL" id="ATFF01000006">
    <property type="protein sequence ID" value="EPF31671.1"/>
    <property type="molecule type" value="Genomic_DNA"/>
</dbReference>
<dbReference type="eggNOG" id="ENOG5031CX7">
    <property type="taxonomic scope" value="Bacteria"/>
</dbReference>
<proteinExistence type="predicted"/>
<reference evidence="1 2" key="1">
    <citation type="submission" date="2013-04" db="EMBL/GenBank/DDBJ databases">
        <title>The Genome Sequence of Treponema maltophilum ATCC 51939.</title>
        <authorList>
            <consortium name="The Broad Institute Genomics Platform"/>
            <person name="Earl A."/>
            <person name="Ward D."/>
            <person name="Feldgarden M."/>
            <person name="Gevers D."/>
            <person name="Leonetti C."/>
            <person name="Blanton J.M."/>
            <person name="Dewhirst F.E."/>
            <person name="Izard J."/>
            <person name="Walker B."/>
            <person name="Young S."/>
            <person name="Zeng Q."/>
            <person name="Gargeya S."/>
            <person name="Fitzgerald M."/>
            <person name="Haas B."/>
            <person name="Abouelleil A."/>
            <person name="Allen A.W."/>
            <person name="Alvarado L."/>
            <person name="Arachchi H.M."/>
            <person name="Berlin A.M."/>
            <person name="Chapman S.B."/>
            <person name="Gainer-Dewar J."/>
            <person name="Goldberg J."/>
            <person name="Griggs A."/>
            <person name="Gujja S."/>
            <person name="Hansen M."/>
            <person name="Howarth C."/>
            <person name="Imamovic A."/>
            <person name="Ireland A."/>
            <person name="Larimer J."/>
            <person name="McCowan C."/>
            <person name="Murphy C."/>
            <person name="Pearson M."/>
            <person name="Poon T.W."/>
            <person name="Priest M."/>
            <person name="Roberts A."/>
            <person name="Saif S."/>
            <person name="Shea T."/>
            <person name="Sisk P."/>
            <person name="Sykes S."/>
            <person name="Wortman J."/>
            <person name="Nusbaum C."/>
            <person name="Birren B."/>
        </authorList>
    </citation>
    <scope>NUCLEOTIDE SEQUENCE [LARGE SCALE GENOMIC DNA]</scope>
    <source>
        <strain evidence="1 2">ATCC 51939</strain>
    </source>
</reference>
<protein>
    <submittedName>
        <fullName evidence="1">Uncharacterized protein</fullName>
    </submittedName>
</protein>
<dbReference type="RefSeq" id="WP_016526280.1">
    <property type="nucleotide sequence ID" value="NZ_KE332518.1"/>
</dbReference>
<keyword evidence="2" id="KW-1185">Reference proteome</keyword>
<organism evidence="1 2">
    <name type="scientific">Treponema maltophilum ATCC 51939</name>
    <dbReference type="NCBI Taxonomy" id="1125699"/>
    <lineage>
        <taxon>Bacteria</taxon>
        <taxon>Pseudomonadati</taxon>
        <taxon>Spirochaetota</taxon>
        <taxon>Spirochaetia</taxon>
        <taxon>Spirochaetales</taxon>
        <taxon>Treponemataceae</taxon>
        <taxon>Treponema</taxon>
    </lineage>
</organism>
<evidence type="ECO:0000313" key="2">
    <source>
        <dbReference type="Proteomes" id="UP000014541"/>
    </source>
</evidence>
<dbReference type="OrthoDB" id="360179at2"/>
<name>S3K409_TREMA</name>
<dbReference type="AlphaFoldDB" id="S3K409"/>
<dbReference type="PATRIC" id="fig|1125699.3.peg.2042"/>
<dbReference type="Proteomes" id="UP000014541">
    <property type="component" value="Unassembled WGS sequence"/>
</dbReference>
<dbReference type="STRING" id="1125699.HMPREF9194_02022"/>
<accession>S3K409</accession>
<evidence type="ECO:0000313" key="1">
    <source>
        <dbReference type="EMBL" id="EPF31671.1"/>
    </source>
</evidence>